<evidence type="ECO:0000313" key="2">
    <source>
        <dbReference type="EMBL" id="KAK3364968.1"/>
    </source>
</evidence>
<dbReference type="EMBL" id="JAULSN010000009">
    <property type="protein sequence ID" value="KAK3364968.1"/>
    <property type="molecule type" value="Genomic_DNA"/>
</dbReference>
<reference evidence="2" key="1">
    <citation type="journal article" date="2023" name="Mol. Phylogenet. Evol.">
        <title>Genome-scale phylogeny and comparative genomics of the fungal order Sordariales.</title>
        <authorList>
            <person name="Hensen N."/>
            <person name="Bonometti L."/>
            <person name="Westerberg I."/>
            <person name="Brannstrom I.O."/>
            <person name="Guillou S."/>
            <person name="Cros-Aarteil S."/>
            <person name="Calhoun S."/>
            <person name="Haridas S."/>
            <person name="Kuo A."/>
            <person name="Mondo S."/>
            <person name="Pangilinan J."/>
            <person name="Riley R."/>
            <person name="LaButti K."/>
            <person name="Andreopoulos B."/>
            <person name="Lipzen A."/>
            <person name="Chen C."/>
            <person name="Yan M."/>
            <person name="Daum C."/>
            <person name="Ng V."/>
            <person name="Clum A."/>
            <person name="Steindorff A."/>
            <person name="Ohm R.A."/>
            <person name="Martin F."/>
            <person name="Silar P."/>
            <person name="Natvig D.O."/>
            <person name="Lalanne C."/>
            <person name="Gautier V."/>
            <person name="Ament-Velasquez S.L."/>
            <person name="Kruys A."/>
            <person name="Hutchinson M.I."/>
            <person name="Powell A.J."/>
            <person name="Barry K."/>
            <person name="Miller A.N."/>
            <person name="Grigoriev I.V."/>
            <person name="Debuchy R."/>
            <person name="Gladieux P."/>
            <person name="Hiltunen Thoren M."/>
            <person name="Johannesson H."/>
        </authorList>
    </citation>
    <scope>NUCLEOTIDE SEQUENCE</scope>
    <source>
        <strain evidence="2">CBS 958.72</strain>
    </source>
</reference>
<protein>
    <submittedName>
        <fullName evidence="2">Uncharacterized protein</fullName>
    </submittedName>
</protein>
<comment type="caution">
    <text evidence="2">The sequence shown here is derived from an EMBL/GenBank/DDBJ whole genome shotgun (WGS) entry which is preliminary data.</text>
</comment>
<organism evidence="2 3">
    <name type="scientific">Lasiosphaeria ovina</name>
    <dbReference type="NCBI Taxonomy" id="92902"/>
    <lineage>
        <taxon>Eukaryota</taxon>
        <taxon>Fungi</taxon>
        <taxon>Dikarya</taxon>
        <taxon>Ascomycota</taxon>
        <taxon>Pezizomycotina</taxon>
        <taxon>Sordariomycetes</taxon>
        <taxon>Sordariomycetidae</taxon>
        <taxon>Sordariales</taxon>
        <taxon>Lasiosphaeriaceae</taxon>
        <taxon>Lasiosphaeria</taxon>
    </lineage>
</organism>
<accession>A0AAE0JV71</accession>
<reference evidence="2" key="2">
    <citation type="submission" date="2023-06" db="EMBL/GenBank/DDBJ databases">
        <authorList>
            <consortium name="Lawrence Berkeley National Laboratory"/>
            <person name="Haridas S."/>
            <person name="Hensen N."/>
            <person name="Bonometti L."/>
            <person name="Westerberg I."/>
            <person name="Brannstrom I.O."/>
            <person name="Guillou S."/>
            <person name="Cros-Aarteil S."/>
            <person name="Calhoun S."/>
            <person name="Kuo A."/>
            <person name="Mondo S."/>
            <person name="Pangilinan J."/>
            <person name="Riley R."/>
            <person name="Labutti K."/>
            <person name="Andreopoulos B."/>
            <person name="Lipzen A."/>
            <person name="Chen C."/>
            <person name="Yanf M."/>
            <person name="Daum C."/>
            <person name="Ng V."/>
            <person name="Clum A."/>
            <person name="Steindorff A."/>
            <person name="Ohm R."/>
            <person name="Martin F."/>
            <person name="Silar P."/>
            <person name="Natvig D."/>
            <person name="Lalanne C."/>
            <person name="Gautier V."/>
            <person name="Ament-Velasquez S.L."/>
            <person name="Kruys A."/>
            <person name="Hutchinson M.I."/>
            <person name="Powell A.J."/>
            <person name="Barry K."/>
            <person name="Miller A.N."/>
            <person name="Grigoriev I.V."/>
            <person name="Debuchy R."/>
            <person name="Gladieux P."/>
            <person name="Thoren M.H."/>
            <person name="Johannesson H."/>
        </authorList>
    </citation>
    <scope>NUCLEOTIDE SEQUENCE</scope>
    <source>
        <strain evidence="2">CBS 958.72</strain>
    </source>
</reference>
<evidence type="ECO:0000313" key="3">
    <source>
        <dbReference type="Proteomes" id="UP001287356"/>
    </source>
</evidence>
<feature type="region of interest" description="Disordered" evidence="1">
    <location>
        <begin position="122"/>
        <end position="142"/>
    </location>
</feature>
<proteinExistence type="predicted"/>
<sequence>MKLFTASLALVPCSRPLWRSLRRQIAVDPTFETNKRICLVGVSARGLPEIVESTAGAAIFGGEGMEEEKKASFVNGMGESRKTGFPSTCEGPRPMMLSAAAFKTEDDQQDGDEGLAPAEYLLDSSQQDQNEGVAQYLPEDDC</sequence>
<evidence type="ECO:0000256" key="1">
    <source>
        <dbReference type="SAM" id="MobiDB-lite"/>
    </source>
</evidence>
<dbReference type="Proteomes" id="UP001287356">
    <property type="component" value="Unassembled WGS sequence"/>
</dbReference>
<name>A0AAE0JV71_9PEZI</name>
<gene>
    <name evidence="2" type="ORF">B0T24DRAFT_598286</name>
</gene>
<keyword evidence="3" id="KW-1185">Reference proteome</keyword>
<dbReference type="AlphaFoldDB" id="A0AAE0JV71"/>
<feature type="compositionally biased region" description="Polar residues" evidence="1">
    <location>
        <begin position="123"/>
        <end position="132"/>
    </location>
</feature>